<dbReference type="Proteomes" id="UP000054217">
    <property type="component" value="Unassembled WGS sequence"/>
</dbReference>
<accession>A0A0C3PFM0</accession>
<evidence type="ECO:0000313" key="2">
    <source>
        <dbReference type="Proteomes" id="UP000054217"/>
    </source>
</evidence>
<dbReference type="HOGENOM" id="CLU_109929_0_0_1"/>
<dbReference type="OrthoDB" id="164951at2759"/>
<dbReference type="InParanoid" id="A0A0C3PFM0"/>
<sequence>MPLTPSHTGEDSKIYSDPEFRNAFEHAPNRCSDKALALYLLWRGFQENCSQSTIDGKYLQHAFLSNSDGAMFYGNWHHNHVHHQWEGNPVFSAEVEDIVASIRHKVNSKGAEWKHSGAMKKEYMNKILAWSGLLCPLDTPLQYIHLSMVGCKMLPSGKSLSRKVRLAVTWHLEHLAFGTVAFTLWTR</sequence>
<dbReference type="AlphaFoldDB" id="A0A0C3PFM0"/>
<gene>
    <name evidence="1" type="ORF">M404DRAFT_138465</name>
</gene>
<reference evidence="1 2" key="1">
    <citation type="submission" date="2014-04" db="EMBL/GenBank/DDBJ databases">
        <authorList>
            <consortium name="DOE Joint Genome Institute"/>
            <person name="Kuo A."/>
            <person name="Kohler A."/>
            <person name="Costa M.D."/>
            <person name="Nagy L.G."/>
            <person name="Floudas D."/>
            <person name="Copeland A."/>
            <person name="Barry K.W."/>
            <person name="Cichocki N."/>
            <person name="Veneault-Fourrey C."/>
            <person name="LaButti K."/>
            <person name="Lindquist E.A."/>
            <person name="Lipzen A."/>
            <person name="Lundell T."/>
            <person name="Morin E."/>
            <person name="Murat C."/>
            <person name="Sun H."/>
            <person name="Tunlid A."/>
            <person name="Henrissat B."/>
            <person name="Grigoriev I.V."/>
            <person name="Hibbett D.S."/>
            <person name="Martin F."/>
            <person name="Nordberg H.P."/>
            <person name="Cantor M.N."/>
            <person name="Hua S.X."/>
        </authorList>
    </citation>
    <scope>NUCLEOTIDE SEQUENCE [LARGE SCALE GENOMIC DNA]</scope>
    <source>
        <strain evidence="1 2">Marx 270</strain>
    </source>
</reference>
<keyword evidence="2" id="KW-1185">Reference proteome</keyword>
<dbReference type="STRING" id="870435.A0A0C3PFM0"/>
<name>A0A0C3PFM0_PISTI</name>
<evidence type="ECO:0000313" key="1">
    <source>
        <dbReference type="EMBL" id="KIO06719.1"/>
    </source>
</evidence>
<reference evidence="2" key="2">
    <citation type="submission" date="2015-01" db="EMBL/GenBank/DDBJ databases">
        <title>Evolutionary Origins and Diversification of the Mycorrhizal Mutualists.</title>
        <authorList>
            <consortium name="DOE Joint Genome Institute"/>
            <consortium name="Mycorrhizal Genomics Consortium"/>
            <person name="Kohler A."/>
            <person name="Kuo A."/>
            <person name="Nagy L.G."/>
            <person name="Floudas D."/>
            <person name="Copeland A."/>
            <person name="Barry K.W."/>
            <person name="Cichocki N."/>
            <person name="Veneault-Fourrey C."/>
            <person name="LaButti K."/>
            <person name="Lindquist E.A."/>
            <person name="Lipzen A."/>
            <person name="Lundell T."/>
            <person name="Morin E."/>
            <person name="Murat C."/>
            <person name="Riley R."/>
            <person name="Ohm R."/>
            <person name="Sun H."/>
            <person name="Tunlid A."/>
            <person name="Henrissat B."/>
            <person name="Grigoriev I.V."/>
            <person name="Hibbett D.S."/>
            <person name="Martin F."/>
        </authorList>
    </citation>
    <scope>NUCLEOTIDE SEQUENCE [LARGE SCALE GENOMIC DNA]</scope>
    <source>
        <strain evidence="2">Marx 270</strain>
    </source>
</reference>
<proteinExistence type="predicted"/>
<organism evidence="1 2">
    <name type="scientific">Pisolithus tinctorius Marx 270</name>
    <dbReference type="NCBI Taxonomy" id="870435"/>
    <lineage>
        <taxon>Eukaryota</taxon>
        <taxon>Fungi</taxon>
        <taxon>Dikarya</taxon>
        <taxon>Basidiomycota</taxon>
        <taxon>Agaricomycotina</taxon>
        <taxon>Agaricomycetes</taxon>
        <taxon>Agaricomycetidae</taxon>
        <taxon>Boletales</taxon>
        <taxon>Sclerodermatineae</taxon>
        <taxon>Pisolithaceae</taxon>
        <taxon>Pisolithus</taxon>
    </lineage>
</organism>
<protein>
    <submittedName>
        <fullName evidence="1">Uncharacterized protein</fullName>
    </submittedName>
</protein>
<dbReference type="EMBL" id="KN831962">
    <property type="protein sequence ID" value="KIO06719.1"/>
    <property type="molecule type" value="Genomic_DNA"/>
</dbReference>